<feature type="compositionally biased region" description="Polar residues" evidence="6">
    <location>
        <begin position="769"/>
        <end position="788"/>
    </location>
</feature>
<name>A0A2U1P693_ARTAN</name>
<keyword evidence="1" id="KW-0723">Serine/threonine-protein kinase</keyword>
<dbReference type="GO" id="GO:0005737">
    <property type="term" value="C:cytoplasm"/>
    <property type="evidence" value="ECO:0007669"/>
    <property type="project" value="TreeGrafter"/>
</dbReference>
<evidence type="ECO:0000256" key="4">
    <source>
        <dbReference type="ARBA" id="ARBA00022777"/>
    </source>
</evidence>
<dbReference type="Proteomes" id="UP000245207">
    <property type="component" value="Unassembled WGS sequence"/>
</dbReference>
<proteinExistence type="predicted"/>
<feature type="region of interest" description="Disordered" evidence="6">
    <location>
        <begin position="716"/>
        <end position="834"/>
    </location>
</feature>
<evidence type="ECO:0000256" key="3">
    <source>
        <dbReference type="ARBA" id="ARBA00022741"/>
    </source>
</evidence>
<dbReference type="OrthoDB" id="9332038at2759"/>
<dbReference type="PANTHER" id="PTHR24058">
    <property type="entry name" value="DUAL SPECIFICITY PROTEIN KINASE"/>
    <property type="match status" value="1"/>
</dbReference>
<accession>A0A2U1P693</accession>
<evidence type="ECO:0000256" key="1">
    <source>
        <dbReference type="ARBA" id="ARBA00022527"/>
    </source>
</evidence>
<dbReference type="Gene3D" id="1.10.510.10">
    <property type="entry name" value="Transferase(Phosphotransferase) domain 1"/>
    <property type="match status" value="2"/>
</dbReference>
<dbReference type="Gene3D" id="3.30.200.20">
    <property type="entry name" value="Phosphorylase Kinase, domain 1"/>
    <property type="match status" value="1"/>
</dbReference>
<dbReference type="EMBL" id="PKPP01001616">
    <property type="protein sequence ID" value="PWA81220.1"/>
    <property type="molecule type" value="Genomic_DNA"/>
</dbReference>
<evidence type="ECO:0000313" key="8">
    <source>
        <dbReference type="EMBL" id="PWA81220.1"/>
    </source>
</evidence>
<keyword evidence="4" id="KW-0418">Kinase</keyword>
<dbReference type="InterPro" id="IPR008271">
    <property type="entry name" value="Ser/Thr_kinase_AS"/>
</dbReference>
<sequence length="993" mass="110869">MDEVNVSSRWSPKQLAFRPYKRVDANTAPNLRVVVKRPLVVRLTKDLVETYRICNPQFNYSEELNPKRFLTSPSAGVLNDGHDNKNSDLILSGTFGQVCKCWVAELDRFVAVKIIKNQPAYYQQALVEVSILTTLNKKFDPDDKHHIVRIYDYFVYQRHLCIAFELLDTNLYELIKLNHFRGLSLNIVQLFSKQILYGLALMKDAAIIHCDLKPENILLCTSVKPPEVKIIDFGSACMEDHTVYSYIQSRYYRSPEVVLGYQYSTAIDMWSFGCIVAELFLGLPLFPGQSEFDLLKRMIKILGGQPPDYLLKDAKHTSKFFKCVGSVNHEESSQPSSSGRSVYQALSEEEYEAFKYIHGSVATQEHVRIWPYLKKISSNTGFVQTAEGYFCISRMNTKENLEGGDYGSAWRHDDVVPTNAGILEVKFRKIRYCLMNLKLNNDQMWAEVDESCFGLVSGMAVARRERKKPTMGKEYYNHMNLESIVEKYPYKKNLQEEDLAKEIHSRLMLIDFLRGLVEFDPAKRWSPLQASKHPFVTGEPFTGPYIPAPETPRVPVSHHVKVDHNPAGGHWFAAGLSPNVLGGNRGSMYNNSHFQVMPYAHAGNFGSLGSHGSYNDGIALGSSYGSYGDNSNMLQYYSPVGPSAMNNYAQNTPFLGTSPDARRRIMQIPQGNGFGFSPAGNFAPMSLGTSPSQFTPPYSQFLEVFKNDFTFITWKQQQQRNSGNAGGHSSFGSSKPFLHPKGAIHDKAETSSSLPDHGDWDPNHRHFSDVNSPNLNAGNWKQQQQRHSGNAGARGKPSLHPKGAHDKSETSSSLPDPGDWDPNYSDDLLLQDDPSELGTMSMEFSKNMHLSQNTAPTESFGGVGRFNQMSKSNMATQRPNGPVQSFSHAEAGGSASSPDAYVHPMMNPSQYMPHFSQFSPSRLGQQPAPRYTHGRSMGGVRGGEWNHIKVQAPHSNFNSGGPRSPGSNNSAPWGRRGNHPIAANILPSSHGGN</sequence>
<reference evidence="8 9" key="1">
    <citation type="journal article" date="2018" name="Mol. Plant">
        <title>The genome of Artemisia annua provides insight into the evolution of Asteraceae family and artemisinin biosynthesis.</title>
        <authorList>
            <person name="Shen Q."/>
            <person name="Zhang L."/>
            <person name="Liao Z."/>
            <person name="Wang S."/>
            <person name="Yan T."/>
            <person name="Shi P."/>
            <person name="Liu M."/>
            <person name="Fu X."/>
            <person name="Pan Q."/>
            <person name="Wang Y."/>
            <person name="Lv Z."/>
            <person name="Lu X."/>
            <person name="Zhang F."/>
            <person name="Jiang W."/>
            <person name="Ma Y."/>
            <person name="Chen M."/>
            <person name="Hao X."/>
            <person name="Li L."/>
            <person name="Tang Y."/>
            <person name="Lv G."/>
            <person name="Zhou Y."/>
            <person name="Sun X."/>
            <person name="Brodelius P.E."/>
            <person name="Rose J.K.C."/>
            <person name="Tang K."/>
        </authorList>
    </citation>
    <scope>NUCLEOTIDE SEQUENCE [LARGE SCALE GENOMIC DNA]</scope>
    <source>
        <strain evidence="9">cv. Huhao1</strain>
        <tissue evidence="8">Leaf</tissue>
    </source>
</reference>
<dbReference type="InterPro" id="IPR011009">
    <property type="entry name" value="Kinase-like_dom_sf"/>
</dbReference>
<dbReference type="Pfam" id="PF00069">
    <property type="entry name" value="Pkinase"/>
    <property type="match status" value="1"/>
</dbReference>
<comment type="caution">
    <text evidence="8">The sequence shown here is derived from an EMBL/GenBank/DDBJ whole genome shotgun (WGS) entry which is preliminary data.</text>
</comment>
<dbReference type="GO" id="GO:0005524">
    <property type="term" value="F:ATP binding"/>
    <property type="evidence" value="ECO:0007669"/>
    <property type="project" value="UniProtKB-KW"/>
</dbReference>
<feature type="compositionally biased region" description="Low complexity" evidence="6">
    <location>
        <begin position="955"/>
        <end position="972"/>
    </location>
</feature>
<feature type="compositionally biased region" description="Polar residues" evidence="6">
    <location>
        <begin position="873"/>
        <end position="887"/>
    </location>
</feature>
<keyword evidence="9" id="KW-1185">Reference proteome</keyword>
<organism evidence="8 9">
    <name type="scientific">Artemisia annua</name>
    <name type="common">Sweet wormwood</name>
    <dbReference type="NCBI Taxonomy" id="35608"/>
    <lineage>
        <taxon>Eukaryota</taxon>
        <taxon>Viridiplantae</taxon>
        <taxon>Streptophyta</taxon>
        <taxon>Embryophyta</taxon>
        <taxon>Tracheophyta</taxon>
        <taxon>Spermatophyta</taxon>
        <taxon>Magnoliopsida</taxon>
        <taxon>eudicotyledons</taxon>
        <taxon>Gunneridae</taxon>
        <taxon>Pentapetalae</taxon>
        <taxon>asterids</taxon>
        <taxon>campanulids</taxon>
        <taxon>Asterales</taxon>
        <taxon>Asteraceae</taxon>
        <taxon>Asteroideae</taxon>
        <taxon>Anthemideae</taxon>
        <taxon>Artemisiinae</taxon>
        <taxon>Artemisia</taxon>
    </lineage>
</organism>
<evidence type="ECO:0000313" key="9">
    <source>
        <dbReference type="Proteomes" id="UP000245207"/>
    </source>
</evidence>
<dbReference type="GO" id="GO:0004713">
    <property type="term" value="F:protein tyrosine kinase activity"/>
    <property type="evidence" value="ECO:0007669"/>
    <property type="project" value="TreeGrafter"/>
</dbReference>
<dbReference type="PANTHER" id="PTHR24058:SF17">
    <property type="entry name" value="HOMEODOMAIN INTERACTING PROTEIN KINASE, ISOFORM D"/>
    <property type="match status" value="1"/>
</dbReference>
<evidence type="ECO:0000256" key="6">
    <source>
        <dbReference type="SAM" id="MobiDB-lite"/>
    </source>
</evidence>
<keyword evidence="3" id="KW-0547">Nucleotide-binding</keyword>
<keyword evidence="2" id="KW-0808">Transferase</keyword>
<feature type="domain" description="Protein kinase" evidence="7">
    <location>
        <begin position="84"/>
        <end position="536"/>
    </location>
</feature>
<dbReference type="InterPro" id="IPR050494">
    <property type="entry name" value="Ser_Thr_dual-spec_kinase"/>
</dbReference>
<dbReference type="STRING" id="35608.A0A2U1P693"/>
<feature type="region of interest" description="Disordered" evidence="6">
    <location>
        <begin position="873"/>
        <end position="897"/>
    </location>
</feature>
<dbReference type="PROSITE" id="PS50011">
    <property type="entry name" value="PROTEIN_KINASE_DOM"/>
    <property type="match status" value="1"/>
</dbReference>
<dbReference type="SUPFAM" id="SSF56112">
    <property type="entry name" value="Protein kinase-like (PK-like)"/>
    <property type="match status" value="1"/>
</dbReference>
<keyword evidence="5" id="KW-0067">ATP-binding</keyword>
<dbReference type="GO" id="GO:0004674">
    <property type="term" value="F:protein serine/threonine kinase activity"/>
    <property type="evidence" value="ECO:0007669"/>
    <property type="project" value="UniProtKB-KW"/>
</dbReference>
<dbReference type="PROSITE" id="PS00108">
    <property type="entry name" value="PROTEIN_KINASE_ST"/>
    <property type="match status" value="1"/>
</dbReference>
<gene>
    <name evidence="8" type="ORF">CTI12_AA188200</name>
</gene>
<evidence type="ECO:0000256" key="5">
    <source>
        <dbReference type="ARBA" id="ARBA00022840"/>
    </source>
</evidence>
<dbReference type="AlphaFoldDB" id="A0A2U1P693"/>
<dbReference type="SMART" id="SM00220">
    <property type="entry name" value="S_TKc"/>
    <property type="match status" value="1"/>
</dbReference>
<feature type="compositionally biased region" description="Basic and acidic residues" evidence="6">
    <location>
        <begin position="756"/>
        <end position="768"/>
    </location>
</feature>
<evidence type="ECO:0000256" key="2">
    <source>
        <dbReference type="ARBA" id="ARBA00022679"/>
    </source>
</evidence>
<evidence type="ECO:0000259" key="7">
    <source>
        <dbReference type="PROSITE" id="PS50011"/>
    </source>
</evidence>
<protein>
    <submittedName>
        <fullName evidence="8">YAK1-like protein</fullName>
    </submittedName>
</protein>
<feature type="region of interest" description="Disordered" evidence="6">
    <location>
        <begin position="952"/>
        <end position="993"/>
    </location>
</feature>
<dbReference type="InterPro" id="IPR000719">
    <property type="entry name" value="Prot_kinase_dom"/>
</dbReference>